<dbReference type="Pfam" id="PF02657">
    <property type="entry name" value="SufE"/>
    <property type="match status" value="1"/>
</dbReference>
<feature type="domain" description="Fe-S metabolism associated" evidence="1">
    <location>
        <begin position="78"/>
        <end position="200"/>
    </location>
</feature>
<dbReference type="InterPro" id="IPR002634">
    <property type="entry name" value="BolA"/>
</dbReference>
<name>A0A7S1B8C9_9STRA</name>
<dbReference type="AlphaFoldDB" id="A0A7S1B8C9"/>
<dbReference type="InterPro" id="IPR036065">
    <property type="entry name" value="BolA-like_sf"/>
</dbReference>
<evidence type="ECO:0000313" key="2">
    <source>
        <dbReference type="EMBL" id="CAD8878341.1"/>
    </source>
</evidence>
<dbReference type="SUPFAM" id="SSF82649">
    <property type="entry name" value="SufE/NifU"/>
    <property type="match status" value="1"/>
</dbReference>
<dbReference type="Gene3D" id="3.90.1010.10">
    <property type="match status" value="1"/>
</dbReference>
<accession>A0A7S1B8C9</accession>
<evidence type="ECO:0000259" key="1">
    <source>
        <dbReference type="Pfam" id="PF02657"/>
    </source>
</evidence>
<proteinExistence type="predicted"/>
<dbReference type="PANTHER" id="PTHR46230:SF3">
    <property type="entry name" value="SUFE-LIKE PROTEIN 1, CHLOROPLASTIC_MITOCHONDRIAL"/>
    <property type="match status" value="1"/>
</dbReference>
<dbReference type="InterPro" id="IPR003808">
    <property type="entry name" value="Fe-S_metab-assoc_dom"/>
</dbReference>
<dbReference type="EMBL" id="HBFR01007648">
    <property type="protein sequence ID" value="CAD8878341.1"/>
    <property type="molecule type" value="Transcribed_RNA"/>
</dbReference>
<protein>
    <recommendedName>
        <fullName evidence="1">Fe-S metabolism associated domain-containing protein</fullName>
    </recommendedName>
</protein>
<organism evidence="2">
    <name type="scientific">Corethron hystrix</name>
    <dbReference type="NCBI Taxonomy" id="216773"/>
    <lineage>
        <taxon>Eukaryota</taxon>
        <taxon>Sar</taxon>
        <taxon>Stramenopiles</taxon>
        <taxon>Ochrophyta</taxon>
        <taxon>Bacillariophyta</taxon>
        <taxon>Coscinodiscophyceae</taxon>
        <taxon>Corethrophycidae</taxon>
        <taxon>Corethrales</taxon>
        <taxon>Corethraceae</taxon>
        <taxon>Corethron</taxon>
    </lineage>
</organism>
<sequence>MYNFYSETILILISAIWSRSPTNMAQGLSFTHPTRSRKIGTARKWAPTERTGLRMTLTAESLSQEYNLTPDLAAMTSAFASIDDDKVRYKQLMFLANRLPAMEPALMVSENKVQGCLSTVYVDATPSTGDDGRTLIAFSGDSDGVLTKGLVALLVRGLSGNTASDIEKVVPDFIKAAGIAQTLTPGRNNGFLNMLALMKQKAHEAENGGKVVALEDDLSDTSANPIHNAILTVLSVLQPTSMNLTESSHDHAGSKELDGENRFNLVIVADCFGGLSANQRQELIYTLLGDLMTKISSLDIIAKSPSEV</sequence>
<dbReference type="Gene3D" id="3.30.300.90">
    <property type="entry name" value="BolA-like"/>
    <property type="match status" value="1"/>
</dbReference>
<reference evidence="2" key="1">
    <citation type="submission" date="2021-01" db="EMBL/GenBank/DDBJ databases">
        <authorList>
            <person name="Corre E."/>
            <person name="Pelletier E."/>
            <person name="Niang G."/>
            <person name="Scheremetjew M."/>
            <person name="Finn R."/>
            <person name="Kale V."/>
            <person name="Holt S."/>
            <person name="Cochrane G."/>
            <person name="Meng A."/>
            <person name="Brown T."/>
            <person name="Cohen L."/>
        </authorList>
    </citation>
    <scope>NUCLEOTIDE SEQUENCE</scope>
    <source>
        <strain evidence="2">308</strain>
    </source>
</reference>
<dbReference type="PANTHER" id="PTHR46230">
    <property type="match status" value="1"/>
</dbReference>
<gene>
    <name evidence="2" type="ORF">CHYS00102_LOCUS5525</name>
</gene>
<dbReference type="GO" id="GO:0016226">
    <property type="term" value="P:iron-sulfur cluster assembly"/>
    <property type="evidence" value="ECO:0007669"/>
    <property type="project" value="TreeGrafter"/>
</dbReference>
<dbReference type="Pfam" id="PF01722">
    <property type="entry name" value="BolA"/>
    <property type="match status" value="1"/>
</dbReference>
<dbReference type="SUPFAM" id="SSF82657">
    <property type="entry name" value="BolA-like"/>
    <property type="match status" value="1"/>
</dbReference>